<reference evidence="2 3" key="1">
    <citation type="submission" date="2020-01" db="EMBL/GenBank/DDBJ databases">
        <title>Polyphasic characterisation and genomic insights into a novel alkali tolerant bacterium VR-M41.</title>
        <authorList>
            <person name="Vemuluri V.R."/>
        </authorList>
    </citation>
    <scope>NUCLEOTIDE SEQUENCE [LARGE SCALE GENOMIC DNA]</scope>
    <source>
        <strain evidence="2 3">VR-M41</strain>
    </source>
</reference>
<proteinExistence type="predicted"/>
<feature type="domain" description="DUF4325" evidence="1">
    <location>
        <begin position="315"/>
        <end position="377"/>
    </location>
</feature>
<protein>
    <submittedName>
        <fullName evidence="2">STAS-like domain-containing protein</fullName>
    </submittedName>
</protein>
<comment type="caution">
    <text evidence="2">The sequence shown here is derived from an EMBL/GenBank/DDBJ whole genome shotgun (WGS) entry which is preliminary data.</text>
</comment>
<dbReference type="Pfam" id="PF14213">
    <property type="entry name" value="DUF4325"/>
    <property type="match status" value="1"/>
</dbReference>
<evidence type="ECO:0000313" key="3">
    <source>
        <dbReference type="Proteomes" id="UP000800303"/>
    </source>
</evidence>
<organism evidence="2 3">
    <name type="scientific">Saccharibacillus alkalitolerans</name>
    <dbReference type="NCBI Taxonomy" id="2705290"/>
    <lineage>
        <taxon>Bacteria</taxon>
        <taxon>Bacillati</taxon>
        <taxon>Bacillota</taxon>
        <taxon>Bacilli</taxon>
        <taxon>Bacillales</taxon>
        <taxon>Paenibacillaceae</taxon>
        <taxon>Saccharibacillus</taxon>
    </lineage>
</organism>
<dbReference type="InterPro" id="IPR025474">
    <property type="entry name" value="DUF4325"/>
</dbReference>
<dbReference type="RefSeq" id="WP_166278629.1">
    <property type="nucleotide sequence ID" value="NZ_JAAFGS010000010.1"/>
</dbReference>
<dbReference type="EMBL" id="JAAFGS010000010">
    <property type="protein sequence ID" value="NGZ77710.1"/>
    <property type="molecule type" value="Genomic_DNA"/>
</dbReference>
<evidence type="ECO:0000259" key="1">
    <source>
        <dbReference type="Pfam" id="PF14213"/>
    </source>
</evidence>
<sequence length="398" mass="45028">MYTISIPQMNHPRHVSSFLRQIINNKGKEVYVDLSKVQSAFPNVCVPISGMIQYYQEEGITFKFSDVYPDYLNQAHFFKPLAVKENIIQLKRKCLDQIWMFSSSEDVNEIVNAFVNEISQSIVCEQGVVDGLTWCINEVMDNVLQHSKVTDGFIMGQIHKNTKHIAICIFDYGQGIFNSLYNTKYSTRNAGDAITQAIKEGITRDKKIGQGNGLWGLHNIVQSNSGQLFITSDKASYMLRKNQIDIFTKVPKISQEKGCTIVDFQIDTDKTISVVDSLGGYNQPINLHIENLEDDNGNLNYKLSEKSSGTGTRQSGERIRIEILNIYNETSKPIIINFDGISVISSSFADELVGKLVIHFGFYNFTQIIRMRNTNSVIQAIIDRSVKQRISESIGKDF</sequence>
<dbReference type="InterPro" id="IPR036890">
    <property type="entry name" value="HATPase_C_sf"/>
</dbReference>
<dbReference type="Gene3D" id="3.30.565.10">
    <property type="entry name" value="Histidine kinase-like ATPase, C-terminal domain"/>
    <property type="match status" value="1"/>
</dbReference>
<name>A0ABX0FBG1_9BACL</name>
<evidence type="ECO:0000313" key="2">
    <source>
        <dbReference type="EMBL" id="NGZ77710.1"/>
    </source>
</evidence>
<keyword evidence="3" id="KW-1185">Reference proteome</keyword>
<accession>A0ABX0FBG1</accession>
<dbReference type="Proteomes" id="UP000800303">
    <property type="component" value="Unassembled WGS sequence"/>
</dbReference>
<gene>
    <name evidence="2" type="ORF">GYN08_20670</name>
</gene>
<dbReference type="SUPFAM" id="SSF55874">
    <property type="entry name" value="ATPase domain of HSP90 chaperone/DNA topoisomerase II/histidine kinase"/>
    <property type="match status" value="1"/>
</dbReference>